<dbReference type="AlphaFoldDB" id="A0ABD3FMV9"/>
<comment type="caution">
    <text evidence="1">The sequence shown here is derived from an EMBL/GenBank/DDBJ whole genome shotgun (WGS) entry which is preliminary data.</text>
</comment>
<gene>
    <name evidence="1" type="ORF">V7S43_007887</name>
</gene>
<evidence type="ECO:0000313" key="1">
    <source>
        <dbReference type="EMBL" id="KAL3666940.1"/>
    </source>
</evidence>
<organism evidence="1 2">
    <name type="scientific">Phytophthora oleae</name>
    <dbReference type="NCBI Taxonomy" id="2107226"/>
    <lineage>
        <taxon>Eukaryota</taxon>
        <taxon>Sar</taxon>
        <taxon>Stramenopiles</taxon>
        <taxon>Oomycota</taxon>
        <taxon>Peronosporomycetes</taxon>
        <taxon>Peronosporales</taxon>
        <taxon>Peronosporaceae</taxon>
        <taxon>Phytophthora</taxon>
    </lineage>
</organism>
<evidence type="ECO:0000313" key="2">
    <source>
        <dbReference type="Proteomes" id="UP001632037"/>
    </source>
</evidence>
<keyword evidence="2" id="KW-1185">Reference proteome</keyword>
<dbReference type="EMBL" id="JBIMZQ010000015">
    <property type="protein sequence ID" value="KAL3666940.1"/>
    <property type="molecule type" value="Genomic_DNA"/>
</dbReference>
<reference evidence="1 2" key="1">
    <citation type="submission" date="2024-09" db="EMBL/GenBank/DDBJ databases">
        <title>Genome sequencing and assembly of Phytophthora oleae, isolate VK10A, causative agent of rot of olive drupes.</title>
        <authorList>
            <person name="Conti Taguali S."/>
            <person name="Riolo M."/>
            <person name="La Spada F."/>
            <person name="Cacciola S.O."/>
            <person name="Dionisio G."/>
        </authorList>
    </citation>
    <scope>NUCLEOTIDE SEQUENCE [LARGE SCALE GENOMIC DNA]</scope>
    <source>
        <strain evidence="1 2">VK10A</strain>
    </source>
</reference>
<dbReference type="Proteomes" id="UP001632037">
    <property type="component" value="Unassembled WGS sequence"/>
</dbReference>
<accession>A0ABD3FMV9</accession>
<name>A0ABD3FMV9_9STRA</name>
<sequence>MASGRSTKRFRNAPEFLLIENNRVLSWLEPPLHRLLQLTPASADELNPRGLHPERSTPVLTLQLFPRSGLWPINDTRRAEALSAFSVLIEHSRRLRDYPEAKRAFWLDVLHSRMACHSARDIPKAALREPSFP</sequence>
<protein>
    <submittedName>
        <fullName evidence="1">Uncharacterized protein</fullName>
    </submittedName>
</protein>
<proteinExistence type="predicted"/>